<dbReference type="InterPro" id="IPR018163">
    <property type="entry name" value="Thr/Ala-tRNA-synth_IIc_edit"/>
</dbReference>
<feature type="non-terminal residue" evidence="15">
    <location>
        <position position="287"/>
    </location>
</feature>
<keyword evidence="5" id="KW-0479">Metal-binding</keyword>
<dbReference type="SUPFAM" id="SSF55186">
    <property type="entry name" value="ThrRS/AlaRS common domain"/>
    <property type="match status" value="1"/>
</dbReference>
<dbReference type="InterPro" id="IPR004095">
    <property type="entry name" value="TGS"/>
</dbReference>
<dbReference type="EC" id="6.1.1.3" evidence="2"/>
<evidence type="ECO:0000313" key="16">
    <source>
        <dbReference type="Proteomes" id="UP000215616"/>
    </source>
</evidence>
<dbReference type="GO" id="GO:0005524">
    <property type="term" value="F:ATP binding"/>
    <property type="evidence" value="ECO:0007669"/>
    <property type="project" value="UniProtKB-KW"/>
</dbReference>
<dbReference type="PROSITE" id="PS51880">
    <property type="entry name" value="TGS"/>
    <property type="match status" value="1"/>
</dbReference>
<dbReference type="Gene3D" id="3.30.930.10">
    <property type="entry name" value="Bira Bifunctional Protein, Domain 2"/>
    <property type="match status" value="1"/>
</dbReference>
<protein>
    <recommendedName>
        <fullName evidence="2">threonine--tRNA ligase</fullName>
        <ecNumber evidence="2">6.1.1.3</ecNumber>
    </recommendedName>
    <alternativeName>
        <fullName evidence="12">Threonyl-tRNA synthetase</fullName>
    </alternativeName>
</protein>
<evidence type="ECO:0000256" key="2">
    <source>
        <dbReference type="ARBA" id="ARBA00013163"/>
    </source>
</evidence>
<feature type="domain" description="TGS" evidence="14">
    <location>
        <begin position="1"/>
        <end position="61"/>
    </location>
</feature>
<proteinExistence type="inferred from homology"/>
<dbReference type="CDD" id="cd01667">
    <property type="entry name" value="TGS_ThrRS"/>
    <property type="match status" value="1"/>
</dbReference>
<dbReference type="Gene3D" id="3.30.54.20">
    <property type="match status" value="1"/>
</dbReference>
<keyword evidence="9" id="KW-0694">RNA-binding</keyword>
<dbReference type="GO" id="GO:0000049">
    <property type="term" value="F:tRNA binding"/>
    <property type="evidence" value="ECO:0007669"/>
    <property type="project" value="UniProtKB-KW"/>
</dbReference>
<dbReference type="Gene3D" id="3.10.20.30">
    <property type="match status" value="1"/>
</dbReference>
<evidence type="ECO:0000256" key="10">
    <source>
        <dbReference type="ARBA" id="ARBA00022917"/>
    </source>
</evidence>
<evidence type="ECO:0000313" key="15">
    <source>
        <dbReference type="EMBL" id="OYX01061.1"/>
    </source>
</evidence>
<dbReference type="PANTHER" id="PTHR11451:SF44">
    <property type="entry name" value="THREONINE--TRNA LIGASE, CHLOROPLASTIC_MITOCHONDRIAL 2"/>
    <property type="match status" value="1"/>
</dbReference>
<dbReference type="InterPro" id="IPR012947">
    <property type="entry name" value="tRNA_SAD"/>
</dbReference>
<keyword evidence="3" id="KW-0820">tRNA-binding</keyword>
<accession>A0A258CZU1</accession>
<evidence type="ECO:0000256" key="9">
    <source>
        <dbReference type="ARBA" id="ARBA00022884"/>
    </source>
</evidence>
<evidence type="ECO:0000256" key="1">
    <source>
        <dbReference type="ARBA" id="ARBA00008226"/>
    </source>
</evidence>
<dbReference type="InterPro" id="IPR012676">
    <property type="entry name" value="TGS-like"/>
</dbReference>
<dbReference type="SUPFAM" id="SSF81271">
    <property type="entry name" value="TGS-like"/>
    <property type="match status" value="1"/>
</dbReference>
<reference evidence="15 16" key="1">
    <citation type="submission" date="2017-03" db="EMBL/GenBank/DDBJ databases">
        <title>Lifting the veil on microbial sulfur biogeochemistry in mining wastewaters.</title>
        <authorList>
            <person name="Kantor R.S."/>
            <person name="Colenbrander Nelson T."/>
            <person name="Marshall S."/>
            <person name="Bennett D."/>
            <person name="Apte S."/>
            <person name="Camacho D."/>
            <person name="Thomas B.C."/>
            <person name="Warren L.A."/>
            <person name="Banfield J.F."/>
        </authorList>
    </citation>
    <scope>NUCLEOTIDE SEQUENCE [LARGE SCALE GENOMIC DNA]</scope>
    <source>
        <strain evidence="15">32-67-7</strain>
    </source>
</reference>
<dbReference type="EMBL" id="NCDQ01000269">
    <property type="protein sequence ID" value="OYX01061.1"/>
    <property type="molecule type" value="Genomic_DNA"/>
</dbReference>
<dbReference type="PANTHER" id="PTHR11451">
    <property type="entry name" value="THREONINE-TRNA LIGASE"/>
    <property type="match status" value="1"/>
</dbReference>
<keyword evidence="11" id="KW-0030">Aminoacyl-tRNA synthetase</keyword>
<sequence>MIDLVFPDGSSRQYPDGSTGRDVAAAISKSLEKKALLIKLDGQLLDLDRPLTPDLLTGERKFEILTREAPEALDTIRHDTAHVLAEAVQELFPGTQVTIGPNVEDGFYYDFARDEPFSLDDLEKIEKRMKEIVDRDEKITREVWDRNEAIAHFDSIGEQYKAQIIRDLPESDTITVYRQGNWKDLCRGPHLPSTKHVGKAFKLTKLAGAYWRGDQNNAQLQRIYGTAWASEADLEAHLKRIEEAEKRDHRKLGKTMDLFHIQEEGKGMVFWHPKGWALYRVLEDYMR</sequence>
<evidence type="ECO:0000256" key="7">
    <source>
        <dbReference type="ARBA" id="ARBA00022833"/>
    </source>
</evidence>
<keyword evidence="8" id="KW-0067">ATP-binding</keyword>
<comment type="caution">
    <text evidence="15">The sequence shown here is derived from an EMBL/GenBank/DDBJ whole genome shotgun (WGS) entry which is preliminary data.</text>
</comment>
<keyword evidence="7" id="KW-0862">Zinc</keyword>
<dbReference type="GO" id="GO:0004829">
    <property type="term" value="F:threonine-tRNA ligase activity"/>
    <property type="evidence" value="ECO:0007669"/>
    <property type="project" value="UniProtKB-EC"/>
</dbReference>
<evidence type="ECO:0000256" key="5">
    <source>
        <dbReference type="ARBA" id="ARBA00022723"/>
    </source>
</evidence>
<evidence type="ECO:0000256" key="3">
    <source>
        <dbReference type="ARBA" id="ARBA00022555"/>
    </source>
</evidence>
<gene>
    <name evidence="15" type="ORF">B7Z12_14930</name>
</gene>
<dbReference type="AlphaFoldDB" id="A0A258CZU1"/>
<evidence type="ECO:0000256" key="6">
    <source>
        <dbReference type="ARBA" id="ARBA00022741"/>
    </source>
</evidence>
<dbReference type="Pfam" id="PF02824">
    <property type="entry name" value="TGS"/>
    <property type="match status" value="1"/>
</dbReference>
<keyword evidence="6" id="KW-0547">Nucleotide-binding</keyword>
<evidence type="ECO:0000259" key="14">
    <source>
        <dbReference type="PROSITE" id="PS51880"/>
    </source>
</evidence>
<evidence type="ECO:0000256" key="8">
    <source>
        <dbReference type="ARBA" id="ARBA00022840"/>
    </source>
</evidence>
<dbReference type="Gene3D" id="3.30.980.10">
    <property type="entry name" value="Threonyl-trna Synthetase, Chain A, domain 2"/>
    <property type="match status" value="1"/>
</dbReference>
<dbReference type="FunFam" id="3.30.980.10:FF:000005">
    <property type="entry name" value="Threonyl-tRNA synthetase, mitochondrial"/>
    <property type="match status" value="1"/>
</dbReference>
<evidence type="ECO:0000256" key="11">
    <source>
        <dbReference type="ARBA" id="ARBA00023146"/>
    </source>
</evidence>
<dbReference type="FunFam" id="3.30.54.20:FF:000002">
    <property type="entry name" value="Threonine--tRNA ligase"/>
    <property type="match status" value="1"/>
</dbReference>
<dbReference type="GO" id="GO:0006435">
    <property type="term" value="P:threonyl-tRNA aminoacylation"/>
    <property type="evidence" value="ECO:0007669"/>
    <property type="project" value="TreeGrafter"/>
</dbReference>
<dbReference type="Pfam" id="PF07973">
    <property type="entry name" value="tRNA_SAD"/>
    <property type="match status" value="1"/>
</dbReference>
<evidence type="ECO:0000256" key="4">
    <source>
        <dbReference type="ARBA" id="ARBA00022598"/>
    </source>
</evidence>
<dbReference type="InterPro" id="IPR012675">
    <property type="entry name" value="Beta-grasp_dom_sf"/>
</dbReference>
<keyword evidence="10" id="KW-0648">Protein biosynthesis</keyword>
<dbReference type="SMART" id="SM00863">
    <property type="entry name" value="tRNA_SAD"/>
    <property type="match status" value="1"/>
</dbReference>
<comment type="catalytic activity">
    <reaction evidence="13">
        <text>tRNA(Thr) + L-threonine + ATP = L-threonyl-tRNA(Thr) + AMP + diphosphate + H(+)</text>
        <dbReference type="Rhea" id="RHEA:24624"/>
        <dbReference type="Rhea" id="RHEA-COMP:9670"/>
        <dbReference type="Rhea" id="RHEA-COMP:9704"/>
        <dbReference type="ChEBI" id="CHEBI:15378"/>
        <dbReference type="ChEBI" id="CHEBI:30616"/>
        <dbReference type="ChEBI" id="CHEBI:33019"/>
        <dbReference type="ChEBI" id="CHEBI:57926"/>
        <dbReference type="ChEBI" id="CHEBI:78442"/>
        <dbReference type="ChEBI" id="CHEBI:78534"/>
        <dbReference type="ChEBI" id="CHEBI:456215"/>
        <dbReference type="EC" id="6.1.1.3"/>
    </reaction>
</comment>
<evidence type="ECO:0000256" key="13">
    <source>
        <dbReference type="ARBA" id="ARBA00049515"/>
    </source>
</evidence>
<dbReference type="SUPFAM" id="SSF55681">
    <property type="entry name" value="Class II aaRS and biotin synthetases"/>
    <property type="match status" value="1"/>
</dbReference>
<comment type="similarity">
    <text evidence="1">Belongs to the class-II aminoacyl-tRNA synthetase family.</text>
</comment>
<name>A0A258CZU1_CAUVI</name>
<dbReference type="InterPro" id="IPR045864">
    <property type="entry name" value="aa-tRNA-synth_II/BPL/LPL"/>
</dbReference>
<keyword evidence="4 15" id="KW-0436">Ligase</keyword>
<organism evidence="15 16">
    <name type="scientific">Caulobacter vibrioides</name>
    <name type="common">Caulobacter crescentus</name>
    <dbReference type="NCBI Taxonomy" id="155892"/>
    <lineage>
        <taxon>Bacteria</taxon>
        <taxon>Pseudomonadati</taxon>
        <taxon>Pseudomonadota</taxon>
        <taxon>Alphaproteobacteria</taxon>
        <taxon>Caulobacterales</taxon>
        <taxon>Caulobacteraceae</taxon>
        <taxon>Caulobacter</taxon>
    </lineage>
</organism>
<dbReference type="GO" id="GO:0046872">
    <property type="term" value="F:metal ion binding"/>
    <property type="evidence" value="ECO:0007669"/>
    <property type="project" value="UniProtKB-KW"/>
</dbReference>
<evidence type="ECO:0000256" key="12">
    <source>
        <dbReference type="ARBA" id="ARBA00031900"/>
    </source>
</evidence>
<dbReference type="Proteomes" id="UP000215616">
    <property type="component" value="Unassembled WGS sequence"/>
</dbReference>